<feature type="region of interest" description="Disordered" evidence="1">
    <location>
        <begin position="127"/>
        <end position="152"/>
    </location>
</feature>
<evidence type="ECO:0000256" key="1">
    <source>
        <dbReference type="SAM" id="MobiDB-lite"/>
    </source>
</evidence>
<dbReference type="Proteomes" id="UP000053766">
    <property type="component" value="Unassembled WGS sequence"/>
</dbReference>
<evidence type="ECO:0000313" key="3">
    <source>
        <dbReference type="Proteomes" id="UP000053766"/>
    </source>
</evidence>
<keyword evidence="3" id="KW-1185">Reference proteome</keyword>
<feature type="compositionally biased region" description="Basic residues" evidence="1">
    <location>
        <begin position="169"/>
        <end position="178"/>
    </location>
</feature>
<organism evidence="2 3">
    <name type="scientific">Dictyocaulus viviparus</name>
    <name type="common">Bovine lungworm</name>
    <dbReference type="NCBI Taxonomy" id="29172"/>
    <lineage>
        <taxon>Eukaryota</taxon>
        <taxon>Metazoa</taxon>
        <taxon>Ecdysozoa</taxon>
        <taxon>Nematoda</taxon>
        <taxon>Chromadorea</taxon>
        <taxon>Rhabditida</taxon>
        <taxon>Rhabditina</taxon>
        <taxon>Rhabditomorpha</taxon>
        <taxon>Strongyloidea</taxon>
        <taxon>Metastrongylidae</taxon>
        <taxon>Dictyocaulus</taxon>
    </lineage>
</organism>
<evidence type="ECO:0000313" key="2">
    <source>
        <dbReference type="EMBL" id="KJH51968.1"/>
    </source>
</evidence>
<proteinExistence type="predicted"/>
<name>A0A0D8Y525_DICVI</name>
<reference evidence="2 3" key="1">
    <citation type="submission" date="2013-11" db="EMBL/GenBank/DDBJ databases">
        <title>Draft genome of the bovine lungworm Dictyocaulus viviparus.</title>
        <authorList>
            <person name="Mitreva M."/>
        </authorList>
    </citation>
    <scope>NUCLEOTIDE SEQUENCE [LARGE SCALE GENOMIC DNA]</scope>
    <source>
        <strain evidence="2 3">HannoverDv2000</strain>
    </source>
</reference>
<protein>
    <submittedName>
        <fullName evidence="2">Uncharacterized protein</fullName>
    </submittedName>
</protein>
<feature type="compositionally biased region" description="Polar residues" evidence="1">
    <location>
        <begin position="132"/>
        <end position="146"/>
    </location>
</feature>
<feature type="region of interest" description="Disordered" evidence="1">
    <location>
        <begin position="164"/>
        <end position="193"/>
    </location>
</feature>
<accession>A0A0D8Y525</accession>
<gene>
    <name evidence="2" type="ORF">DICVIV_01859</name>
</gene>
<dbReference type="EMBL" id="KN716173">
    <property type="protein sequence ID" value="KJH51968.1"/>
    <property type="molecule type" value="Genomic_DNA"/>
</dbReference>
<dbReference type="AlphaFoldDB" id="A0A0D8Y525"/>
<sequence length="286" mass="32493">MLHRSSYLLHDQNANSCAFGDSVPYPPPQMAHSIRIKPASFTSNEEYETNCTNLDEITNDCENRENVALKQPLVEALRQFSVVPDTAHSKANSKSSLLLKVQCDQPSTSPAELVKTLPRSTTRKVNWKNKSRPVSATSVFGESVHTQSKRKIRLPRRIQKEETIETHVKSPRKKRKPKNKNDAAVGQTPKSDNKLLRNQEDSETIRELIHQAYHFVFFGFKVLDICGHVNEEILSQAISDVLVDGVPLEVLAARLGYSEFYMRNFVRATVVHIRQMCPRLLEDLSE</sequence>
<dbReference type="OrthoDB" id="5858942at2759"/>
<reference evidence="3" key="2">
    <citation type="journal article" date="2016" name="Sci. Rep.">
        <title>Dictyocaulus viviparus genome, variome and transcriptome elucidate lungworm biology and support future intervention.</title>
        <authorList>
            <person name="McNulty S.N."/>
            <person name="Strube C."/>
            <person name="Rosa B.A."/>
            <person name="Martin J.C."/>
            <person name="Tyagi R."/>
            <person name="Choi Y.J."/>
            <person name="Wang Q."/>
            <person name="Hallsworth Pepin K."/>
            <person name="Zhang X."/>
            <person name="Ozersky P."/>
            <person name="Wilson R.K."/>
            <person name="Sternberg P.W."/>
            <person name="Gasser R.B."/>
            <person name="Mitreva M."/>
        </authorList>
    </citation>
    <scope>NUCLEOTIDE SEQUENCE [LARGE SCALE GENOMIC DNA]</scope>
    <source>
        <strain evidence="3">HannoverDv2000</strain>
    </source>
</reference>